<sequence>MSSLREIELQSQRYNDKVDLFFNGQYIESERSANESQNETQPSDTHEIFKEWNDLNFEKEAFKKRYQIRKMWYKSLNERKQAFFNAIRTEYLVSTYEKWTNKEDIVFPRKFRVKRIETEPQEEFDIRLNLALTKFQSEIAILRLRVPKYKAIVEKVDNFIQDEMKKRSSGKIQEKLLELWHADTQREQEKSERILESKNEWGRSDVEKTKEKGKLSNFSKTKPKVINLSSRDLSDQEIKLLEHGLKFTPTPISDNVDLITDTDEFCRKLRLREFFGNTNYEDGSLVRNKKGTNPQPNRDKHLEEYINCLKQTANTNIVDSHVKSNLPKSQQKTIKKLQNDESIIIKEADKGGGIVIMDKDHYKDMVLNQLEDGVFYQKLNGNRDKSTMSKIRKLIKEYSDNLTDKEKDYLKNFEVKTSNFYGLPKIHKSKEIQDHVENCDSMYIKINRPTDLKIRPIIAGPSCSTQRLSNLLDILLKPLCIKVPSFVRDDMDFLNYIPDRVPLDTILQLMIDEGMFLFGSHVACDTG</sequence>
<dbReference type="EMBL" id="CAJPWZ010001350">
    <property type="protein sequence ID" value="CAG2213394.1"/>
    <property type="molecule type" value="Genomic_DNA"/>
</dbReference>
<reference evidence="1" key="1">
    <citation type="submission" date="2021-03" db="EMBL/GenBank/DDBJ databases">
        <authorList>
            <person name="Bekaert M."/>
        </authorList>
    </citation>
    <scope>NUCLEOTIDE SEQUENCE</scope>
</reference>
<name>A0A8S3S314_MYTED</name>
<dbReference type="OrthoDB" id="10029313at2759"/>
<comment type="caution">
    <text evidence="1">The sequence shown here is derived from an EMBL/GenBank/DDBJ whole genome shotgun (WGS) entry which is preliminary data.</text>
</comment>
<evidence type="ECO:0000313" key="2">
    <source>
        <dbReference type="Proteomes" id="UP000683360"/>
    </source>
</evidence>
<gene>
    <name evidence="1" type="ORF">MEDL_27313</name>
</gene>
<organism evidence="1 2">
    <name type="scientific">Mytilus edulis</name>
    <name type="common">Blue mussel</name>
    <dbReference type="NCBI Taxonomy" id="6550"/>
    <lineage>
        <taxon>Eukaryota</taxon>
        <taxon>Metazoa</taxon>
        <taxon>Spiralia</taxon>
        <taxon>Lophotrochozoa</taxon>
        <taxon>Mollusca</taxon>
        <taxon>Bivalvia</taxon>
        <taxon>Autobranchia</taxon>
        <taxon>Pteriomorphia</taxon>
        <taxon>Mytilida</taxon>
        <taxon>Mytiloidea</taxon>
        <taxon>Mytilidae</taxon>
        <taxon>Mytilinae</taxon>
        <taxon>Mytilus</taxon>
    </lineage>
</organism>
<keyword evidence="2" id="KW-1185">Reference proteome</keyword>
<protein>
    <submittedName>
        <fullName evidence="1">Uncharacterized protein</fullName>
    </submittedName>
</protein>
<accession>A0A8S3S314</accession>
<proteinExistence type="predicted"/>
<dbReference type="Proteomes" id="UP000683360">
    <property type="component" value="Unassembled WGS sequence"/>
</dbReference>
<evidence type="ECO:0000313" key="1">
    <source>
        <dbReference type="EMBL" id="CAG2213394.1"/>
    </source>
</evidence>
<dbReference type="AlphaFoldDB" id="A0A8S3S314"/>